<evidence type="ECO:0000313" key="4">
    <source>
        <dbReference type="Proteomes" id="UP000011761"/>
    </source>
</evidence>
<dbReference type="EMBL" id="KB445561">
    <property type="protein sequence ID" value="EMC92848.1"/>
    <property type="molecule type" value="Genomic_DNA"/>
</dbReference>
<dbReference type="PANTHER" id="PTHR34502:SF4">
    <property type="entry name" value="DUF6594 DOMAIN-CONTAINING PROTEIN"/>
    <property type="match status" value="1"/>
</dbReference>
<keyword evidence="1" id="KW-0812">Transmembrane</keyword>
<reference evidence="3 4" key="1">
    <citation type="journal article" date="2012" name="PLoS Pathog.">
        <title>Diverse lifestyles and strategies of plant pathogenesis encoded in the genomes of eighteen Dothideomycetes fungi.</title>
        <authorList>
            <person name="Ohm R.A."/>
            <person name="Feau N."/>
            <person name="Henrissat B."/>
            <person name="Schoch C.L."/>
            <person name="Horwitz B.A."/>
            <person name="Barry K.W."/>
            <person name="Condon B.J."/>
            <person name="Copeland A.C."/>
            <person name="Dhillon B."/>
            <person name="Glaser F."/>
            <person name="Hesse C.N."/>
            <person name="Kosti I."/>
            <person name="LaButti K."/>
            <person name="Lindquist E.A."/>
            <person name="Lucas S."/>
            <person name="Salamov A.A."/>
            <person name="Bradshaw R.E."/>
            <person name="Ciuffetti L."/>
            <person name="Hamelin R.C."/>
            <person name="Kema G.H.J."/>
            <person name="Lawrence C."/>
            <person name="Scott J.A."/>
            <person name="Spatafora J.W."/>
            <person name="Turgeon B.G."/>
            <person name="de Wit P.J.G.M."/>
            <person name="Zhong S."/>
            <person name="Goodwin S.B."/>
            <person name="Grigoriev I.V."/>
        </authorList>
    </citation>
    <scope>NUCLEOTIDE SEQUENCE [LARGE SCALE GENOMIC DNA]</scope>
    <source>
        <strain evidence="3 4">UAMH 10762</strain>
    </source>
</reference>
<evidence type="ECO:0000256" key="1">
    <source>
        <dbReference type="SAM" id="Phobius"/>
    </source>
</evidence>
<dbReference type="GeneID" id="19108270"/>
<dbReference type="PANTHER" id="PTHR34502">
    <property type="entry name" value="DUF6594 DOMAIN-CONTAINING PROTEIN-RELATED"/>
    <property type="match status" value="1"/>
</dbReference>
<keyword evidence="1" id="KW-1133">Transmembrane helix</keyword>
<feature type="transmembrane region" description="Helical" evidence="1">
    <location>
        <begin position="257"/>
        <end position="275"/>
    </location>
</feature>
<dbReference type="AlphaFoldDB" id="M2MN23"/>
<keyword evidence="4" id="KW-1185">Reference proteome</keyword>
<sequence>MQQGALAQPTAFAHPQQAGRYAGLGLVKGLLGTQQIPDPPPVSSKDESDFKLLTNEQKQAYSWQYHGYPALSKQMASGHDFFVLRRFSPLQVRCLLHLQNEIATLDRKLQAWDEYMMKKPLGLEKADSGSLSEDPCQVRTLIIQRSVPLLQQYNDLVASFSNIRSRPTATKRQCRNLRHWFGTYPDAIQPDEQHHLDQDGNMLQGDLFPIVARPKAPLAMLIDRTRCLRFLFRTGKRSDHVDTPLARYWSAKALETFTTVIILIVGLGMLFGPVWWLNNVNEHDRQLAIVTGFSVLFVIWSWFAAGNRPFEILAASAAYTAVLMIYRQIASGP</sequence>
<feature type="transmembrane region" description="Helical" evidence="1">
    <location>
        <begin position="287"/>
        <end position="305"/>
    </location>
</feature>
<dbReference type="HOGENOM" id="CLU_051118_1_1_1"/>
<dbReference type="eggNOG" id="ENOG502SPW2">
    <property type="taxonomic scope" value="Eukaryota"/>
</dbReference>
<dbReference type="OrthoDB" id="5416037at2759"/>
<keyword evidence="1" id="KW-0472">Membrane</keyword>
<name>M2MN23_BAUPA</name>
<feature type="domain" description="DUF6594" evidence="2">
    <location>
        <begin position="68"/>
        <end position="324"/>
    </location>
</feature>
<dbReference type="KEGG" id="bcom:BAUCODRAFT_133770"/>
<dbReference type="Proteomes" id="UP000011761">
    <property type="component" value="Unassembled WGS sequence"/>
</dbReference>
<dbReference type="InterPro" id="IPR046529">
    <property type="entry name" value="DUF6594"/>
</dbReference>
<dbReference type="RefSeq" id="XP_007680149.1">
    <property type="nucleotide sequence ID" value="XM_007681959.1"/>
</dbReference>
<proteinExistence type="predicted"/>
<accession>M2MN23</accession>
<feature type="transmembrane region" description="Helical" evidence="1">
    <location>
        <begin position="312"/>
        <end position="329"/>
    </location>
</feature>
<protein>
    <recommendedName>
        <fullName evidence="2">DUF6594 domain-containing protein</fullName>
    </recommendedName>
</protein>
<evidence type="ECO:0000259" key="2">
    <source>
        <dbReference type="Pfam" id="PF20237"/>
    </source>
</evidence>
<dbReference type="Pfam" id="PF20237">
    <property type="entry name" value="DUF6594"/>
    <property type="match status" value="1"/>
</dbReference>
<gene>
    <name evidence="3" type="ORF">BAUCODRAFT_133770</name>
</gene>
<dbReference type="OMA" id="MVFLQIG"/>
<organism evidence="3 4">
    <name type="scientific">Baudoinia panamericana (strain UAMH 10762)</name>
    <name type="common">Angels' share fungus</name>
    <name type="synonym">Baudoinia compniacensis (strain UAMH 10762)</name>
    <dbReference type="NCBI Taxonomy" id="717646"/>
    <lineage>
        <taxon>Eukaryota</taxon>
        <taxon>Fungi</taxon>
        <taxon>Dikarya</taxon>
        <taxon>Ascomycota</taxon>
        <taxon>Pezizomycotina</taxon>
        <taxon>Dothideomycetes</taxon>
        <taxon>Dothideomycetidae</taxon>
        <taxon>Mycosphaerellales</taxon>
        <taxon>Teratosphaeriaceae</taxon>
        <taxon>Baudoinia</taxon>
    </lineage>
</organism>
<evidence type="ECO:0000313" key="3">
    <source>
        <dbReference type="EMBL" id="EMC92848.1"/>
    </source>
</evidence>